<keyword evidence="4" id="KW-0804">Transcription</keyword>
<protein>
    <submittedName>
        <fullName evidence="6">HTH-type transcriptional regulator BenM</fullName>
    </submittedName>
</protein>
<dbReference type="InterPro" id="IPR036390">
    <property type="entry name" value="WH_DNA-bd_sf"/>
</dbReference>
<dbReference type="AlphaFoldDB" id="A0A3P4B7R0"/>
<dbReference type="PANTHER" id="PTHR30346">
    <property type="entry name" value="TRANSCRIPTIONAL DUAL REGULATOR HCAR-RELATED"/>
    <property type="match status" value="1"/>
</dbReference>
<name>A0A3P4B7R0_9BURK</name>
<dbReference type="Gene3D" id="3.40.190.10">
    <property type="entry name" value="Periplasmic binding protein-like II"/>
    <property type="match status" value="2"/>
</dbReference>
<dbReference type="OrthoDB" id="8587114at2"/>
<dbReference type="GO" id="GO:0032993">
    <property type="term" value="C:protein-DNA complex"/>
    <property type="evidence" value="ECO:0007669"/>
    <property type="project" value="TreeGrafter"/>
</dbReference>
<evidence type="ECO:0000313" key="6">
    <source>
        <dbReference type="EMBL" id="VCU71556.1"/>
    </source>
</evidence>
<dbReference type="Proteomes" id="UP000277294">
    <property type="component" value="Unassembled WGS sequence"/>
</dbReference>
<dbReference type="SUPFAM" id="SSF53850">
    <property type="entry name" value="Periplasmic binding protein-like II"/>
    <property type="match status" value="1"/>
</dbReference>
<evidence type="ECO:0000256" key="1">
    <source>
        <dbReference type="ARBA" id="ARBA00009437"/>
    </source>
</evidence>
<dbReference type="InterPro" id="IPR036388">
    <property type="entry name" value="WH-like_DNA-bd_sf"/>
</dbReference>
<sequence>MEIRHLRYFLALAEELHFGRAAARAHIEQSPLSRSITQLEQELGVPLFIRSRQGTSLTPAGEALRDHARDILTGVERARRAVARIGGQPNALRIGLSEGLAQPRLSELFQCWHRKYPDMQLRISELPSLQQQEALLTERIDMGLSFGAAQEEGLIVEPLWADRIMAAIPRAHPLAQTKSLTLASAAASCSLVFCHTRLKPGLRMQIEALLRARGISPILAEPVDTLAGMIVKVGAGCGIAFLDANHARTLQRPDVAIVPLVDSDAWLTIFAITKDGRQDDLSAAMARFVMLGRNMV</sequence>
<evidence type="ECO:0000259" key="5">
    <source>
        <dbReference type="PROSITE" id="PS50931"/>
    </source>
</evidence>
<dbReference type="Gene3D" id="1.10.10.10">
    <property type="entry name" value="Winged helix-like DNA-binding domain superfamily/Winged helix DNA-binding domain"/>
    <property type="match status" value="1"/>
</dbReference>
<dbReference type="GO" id="GO:0003700">
    <property type="term" value="F:DNA-binding transcription factor activity"/>
    <property type="evidence" value="ECO:0007669"/>
    <property type="project" value="InterPro"/>
</dbReference>
<accession>A0A3P4B7R0</accession>
<evidence type="ECO:0000256" key="4">
    <source>
        <dbReference type="ARBA" id="ARBA00023163"/>
    </source>
</evidence>
<reference evidence="6 7" key="1">
    <citation type="submission" date="2018-10" db="EMBL/GenBank/DDBJ databases">
        <authorList>
            <person name="Criscuolo A."/>
        </authorList>
    </citation>
    <scope>NUCLEOTIDE SEQUENCE [LARGE SCALE GENOMIC DNA]</scope>
    <source>
        <strain evidence="6">DnA1</strain>
    </source>
</reference>
<gene>
    <name evidence="6" type="primary">benM_6</name>
    <name evidence="6" type="ORF">PIGHUM_03641</name>
</gene>
<proteinExistence type="inferred from homology"/>
<dbReference type="CDD" id="cd08414">
    <property type="entry name" value="PBP2_LTTR_aromatics_like"/>
    <property type="match status" value="1"/>
</dbReference>
<evidence type="ECO:0000313" key="7">
    <source>
        <dbReference type="Proteomes" id="UP000277294"/>
    </source>
</evidence>
<dbReference type="InterPro" id="IPR000847">
    <property type="entry name" value="LysR_HTH_N"/>
</dbReference>
<dbReference type="EMBL" id="UWPJ01000027">
    <property type="protein sequence ID" value="VCU71556.1"/>
    <property type="molecule type" value="Genomic_DNA"/>
</dbReference>
<dbReference type="FunFam" id="1.10.10.10:FF:000001">
    <property type="entry name" value="LysR family transcriptional regulator"/>
    <property type="match status" value="1"/>
</dbReference>
<dbReference type="SUPFAM" id="SSF46785">
    <property type="entry name" value="Winged helix' DNA-binding domain"/>
    <property type="match status" value="1"/>
</dbReference>
<organism evidence="6 7">
    <name type="scientific">Pigmentiphaga humi</name>
    <dbReference type="NCBI Taxonomy" id="2478468"/>
    <lineage>
        <taxon>Bacteria</taxon>
        <taxon>Pseudomonadati</taxon>
        <taxon>Pseudomonadota</taxon>
        <taxon>Betaproteobacteria</taxon>
        <taxon>Burkholderiales</taxon>
        <taxon>Alcaligenaceae</taxon>
        <taxon>Pigmentiphaga</taxon>
    </lineage>
</organism>
<evidence type="ECO:0000256" key="3">
    <source>
        <dbReference type="ARBA" id="ARBA00023125"/>
    </source>
</evidence>
<dbReference type="PRINTS" id="PR00039">
    <property type="entry name" value="HTHLYSR"/>
</dbReference>
<dbReference type="InterPro" id="IPR005119">
    <property type="entry name" value="LysR_subst-bd"/>
</dbReference>
<dbReference type="GO" id="GO:0003677">
    <property type="term" value="F:DNA binding"/>
    <property type="evidence" value="ECO:0007669"/>
    <property type="project" value="UniProtKB-KW"/>
</dbReference>
<keyword evidence="7" id="KW-1185">Reference proteome</keyword>
<dbReference type="PANTHER" id="PTHR30346:SF0">
    <property type="entry name" value="HCA OPERON TRANSCRIPTIONAL ACTIVATOR HCAR"/>
    <property type="match status" value="1"/>
</dbReference>
<feature type="domain" description="HTH lysR-type" evidence="5">
    <location>
        <begin position="1"/>
        <end position="58"/>
    </location>
</feature>
<dbReference type="Pfam" id="PF00126">
    <property type="entry name" value="HTH_1"/>
    <property type="match status" value="1"/>
</dbReference>
<keyword evidence="2" id="KW-0805">Transcription regulation</keyword>
<keyword evidence="3" id="KW-0238">DNA-binding</keyword>
<evidence type="ECO:0000256" key="2">
    <source>
        <dbReference type="ARBA" id="ARBA00023015"/>
    </source>
</evidence>
<comment type="similarity">
    <text evidence="1">Belongs to the LysR transcriptional regulatory family.</text>
</comment>
<dbReference type="PROSITE" id="PS50931">
    <property type="entry name" value="HTH_LYSR"/>
    <property type="match status" value="1"/>
</dbReference>
<dbReference type="RefSeq" id="WP_124081152.1">
    <property type="nucleotide sequence ID" value="NZ_UWPJ01000027.1"/>
</dbReference>
<dbReference type="Pfam" id="PF03466">
    <property type="entry name" value="LysR_substrate"/>
    <property type="match status" value="1"/>
</dbReference>